<organism evidence="2 3">
    <name type="scientific">Phreatobacter oligotrophus</name>
    <dbReference type="NCBI Taxonomy" id="1122261"/>
    <lineage>
        <taxon>Bacteria</taxon>
        <taxon>Pseudomonadati</taxon>
        <taxon>Pseudomonadota</taxon>
        <taxon>Alphaproteobacteria</taxon>
        <taxon>Hyphomicrobiales</taxon>
        <taxon>Phreatobacteraceae</taxon>
        <taxon>Phreatobacter</taxon>
    </lineage>
</organism>
<comment type="caution">
    <text evidence="2">The sequence shown here is derived from an EMBL/GenBank/DDBJ whole genome shotgun (WGS) entry which is preliminary data.</text>
</comment>
<accession>A0A2T4Z0Y5</accession>
<proteinExistence type="predicted"/>
<dbReference type="CDD" id="cd00090">
    <property type="entry name" value="HTH_ARSR"/>
    <property type="match status" value="1"/>
</dbReference>
<dbReference type="Gene3D" id="3.40.50.150">
    <property type="entry name" value="Vaccinia Virus protein VP39"/>
    <property type="match status" value="1"/>
</dbReference>
<reference evidence="2 3" key="1">
    <citation type="submission" date="2018-04" db="EMBL/GenBank/DDBJ databases">
        <title>Genomic Encyclopedia of Archaeal and Bacterial Type Strains, Phase II (KMG-II): from individual species to whole genera.</title>
        <authorList>
            <person name="Goeker M."/>
        </authorList>
    </citation>
    <scope>NUCLEOTIDE SEQUENCE [LARGE SCALE GENOMIC DNA]</scope>
    <source>
        <strain evidence="2 3">DSM 25521</strain>
    </source>
</reference>
<dbReference type="SUPFAM" id="SSF46785">
    <property type="entry name" value="Winged helix' DNA-binding domain"/>
    <property type="match status" value="1"/>
</dbReference>
<dbReference type="InterPro" id="IPR011991">
    <property type="entry name" value="ArsR-like_HTH"/>
</dbReference>
<gene>
    <name evidence="2" type="ORF">C8P69_10650</name>
</gene>
<sequence>MTIPAAKTARAIQPGYGFDDAVAVLRAVGEPTRLRLVALLVEAELTVTDMVDILGQSQPRISRHLKLLLEAGLVERVKEGSWAFFRAAGEGPGARTVDALAALVDPTDAILASDRDRLAAVRAKRSSEAQAFFSRHAADWDRLRALHVPEERVERAVREALAGGALRSLLDLGTGTGRMLELFAPEIERGLGIDASPEMLTLARAALDRAGIRHCSVRTGDIYSLALPRDAYDAVIIHQVLHFLDDGARAIREAARVLRPGGRLVVVDFAPHEQEFLREAHAHRRLGFARDVVEGWMAAAGLTPTRFQNLVADEAGSGKLTVSVWVGRDPRILTDAPVPPAAKAIEVV</sequence>
<dbReference type="RefSeq" id="WP_420541444.1">
    <property type="nucleotide sequence ID" value="NZ_JAIESU010000028.1"/>
</dbReference>
<dbReference type="PANTHER" id="PTHR42912:SF93">
    <property type="entry name" value="N6-ADENOSINE-METHYLTRANSFERASE TMT1A"/>
    <property type="match status" value="1"/>
</dbReference>
<evidence type="ECO:0000313" key="3">
    <source>
        <dbReference type="Proteomes" id="UP000241808"/>
    </source>
</evidence>
<dbReference type="InterPro" id="IPR036390">
    <property type="entry name" value="WH_DNA-bd_sf"/>
</dbReference>
<dbReference type="PROSITE" id="PS50987">
    <property type="entry name" value="HTH_ARSR_2"/>
    <property type="match status" value="1"/>
</dbReference>
<evidence type="ECO:0000313" key="2">
    <source>
        <dbReference type="EMBL" id="PTM53397.1"/>
    </source>
</evidence>
<dbReference type="Pfam" id="PF08241">
    <property type="entry name" value="Methyltransf_11"/>
    <property type="match status" value="1"/>
</dbReference>
<dbReference type="Proteomes" id="UP000241808">
    <property type="component" value="Unassembled WGS sequence"/>
</dbReference>
<dbReference type="GO" id="GO:0003700">
    <property type="term" value="F:DNA-binding transcription factor activity"/>
    <property type="evidence" value="ECO:0007669"/>
    <property type="project" value="InterPro"/>
</dbReference>
<evidence type="ECO:0000259" key="1">
    <source>
        <dbReference type="PROSITE" id="PS50987"/>
    </source>
</evidence>
<dbReference type="InterPro" id="IPR036388">
    <property type="entry name" value="WH-like_DNA-bd_sf"/>
</dbReference>
<dbReference type="SMART" id="SM00418">
    <property type="entry name" value="HTH_ARSR"/>
    <property type="match status" value="1"/>
</dbReference>
<protein>
    <submittedName>
        <fullName evidence="2">ArsR family transcriptional regulator</fullName>
    </submittedName>
</protein>
<dbReference type="SUPFAM" id="SSF53335">
    <property type="entry name" value="S-adenosyl-L-methionine-dependent methyltransferases"/>
    <property type="match status" value="1"/>
</dbReference>
<dbReference type="EMBL" id="PZZL01000006">
    <property type="protein sequence ID" value="PTM53397.1"/>
    <property type="molecule type" value="Genomic_DNA"/>
</dbReference>
<dbReference type="InterPro" id="IPR001845">
    <property type="entry name" value="HTH_ArsR_DNA-bd_dom"/>
</dbReference>
<name>A0A2T4Z0Y5_9HYPH</name>
<dbReference type="Pfam" id="PF01022">
    <property type="entry name" value="HTH_5"/>
    <property type="match status" value="1"/>
</dbReference>
<dbReference type="GO" id="GO:0008757">
    <property type="term" value="F:S-adenosylmethionine-dependent methyltransferase activity"/>
    <property type="evidence" value="ECO:0007669"/>
    <property type="project" value="InterPro"/>
</dbReference>
<dbReference type="CDD" id="cd02440">
    <property type="entry name" value="AdoMet_MTases"/>
    <property type="match status" value="1"/>
</dbReference>
<dbReference type="InterPro" id="IPR013216">
    <property type="entry name" value="Methyltransf_11"/>
</dbReference>
<dbReference type="PRINTS" id="PR00778">
    <property type="entry name" value="HTHARSR"/>
</dbReference>
<feature type="domain" description="HTH arsR-type" evidence="1">
    <location>
        <begin position="13"/>
        <end position="111"/>
    </location>
</feature>
<dbReference type="Gene3D" id="1.10.10.10">
    <property type="entry name" value="Winged helix-like DNA-binding domain superfamily/Winged helix DNA-binding domain"/>
    <property type="match status" value="1"/>
</dbReference>
<dbReference type="NCBIfam" id="NF033788">
    <property type="entry name" value="HTH_metalloreg"/>
    <property type="match status" value="1"/>
</dbReference>
<dbReference type="InterPro" id="IPR050508">
    <property type="entry name" value="Methyltransf_Superfamily"/>
</dbReference>
<dbReference type="PANTHER" id="PTHR42912">
    <property type="entry name" value="METHYLTRANSFERASE"/>
    <property type="match status" value="1"/>
</dbReference>
<dbReference type="InterPro" id="IPR029063">
    <property type="entry name" value="SAM-dependent_MTases_sf"/>
</dbReference>
<keyword evidence="3" id="KW-1185">Reference proteome</keyword>
<dbReference type="AlphaFoldDB" id="A0A2T4Z0Y5"/>